<dbReference type="InterPro" id="IPR050955">
    <property type="entry name" value="Plant_Biomass_Hydrol_Est"/>
</dbReference>
<gene>
    <name evidence="3" type="ORF">SCHCODRAFT_74309</name>
</gene>
<dbReference type="InterPro" id="IPR001375">
    <property type="entry name" value="Peptidase_S9_cat"/>
</dbReference>
<reference evidence="3 4" key="1">
    <citation type="journal article" date="2010" name="Nat. Biotechnol.">
        <title>Genome sequence of the model mushroom Schizophyllum commune.</title>
        <authorList>
            <person name="Ohm R.A."/>
            <person name="de Jong J.F."/>
            <person name="Lugones L.G."/>
            <person name="Aerts A."/>
            <person name="Kothe E."/>
            <person name="Stajich J.E."/>
            <person name="de Vries R.P."/>
            <person name="Record E."/>
            <person name="Levasseur A."/>
            <person name="Baker S.E."/>
            <person name="Bartholomew K.A."/>
            <person name="Coutinho P.M."/>
            <person name="Erdmann S."/>
            <person name="Fowler T.J."/>
            <person name="Gathman A.C."/>
            <person name="Lombard V."/>
            <person name="Henrissat B."/>
            <person name="Knabe N."/>
            <person name="Kuees U."/>
            <person name="Lilly W.W."/>
            <person name="Lindquist E."/>
            <person name="Lucas S."/>
            <person name="Magnuson J.K."/>
            <person name="Piumi F."/>
            <person name="Raudaskoski M."/>
            <person name="Salamov A."/>
            <person name="Schmutz J."/>
            <person name="Schwarze F.W.M.R."/>
            <person name="vanKuyk P.A."/>
            <person name="Horton J.S."/>
            <person name="Grigoriev I.V."/>
            <person name="Woesten H.A.B."/>
        </authorList>
    </citation>
    <scope>NUCLEOTIDE SEQUENCE [LARGE SCALE GENOMIC DNA]</scope>
    <source>
        <strain evidence="4">H4-8 / FGSC 9210</strain>
    </source>
</reference>
<evidence type="ECO:0000313" key="4">
    <source>
        <dbReference type="Proteomes" id="UP000007431"/>
    </source>
</evidence>
<dbReference type="AlphaFoldDB" id="D8PW24"/>
<feature type="domain" description="Peptidase S9 prolyl oligopeptidase catalytic" evidence="2">
    <location>
        <begin position="428"/>
        <end position="571"/>
    </location>
</feature>
<name>D8PW24_SCHCM</name>
<evidence type="ECO:0000256" key="1">
    <source>
        <dbReference type="ARBA" id="ARBA00022729"/>
    </source>
</evidence>
<dbReference type="GO" id="GO:0008236">
    <property type="term" value="F:serine-type peptidase activity"/>
    <property type="evidence" value="ECO:0007669"/>
    <property type="project" value="InterPro"/>
</dbReference>
<dbReference type="EMBL" id="GL377303">
    <property type="protein sequence ID" value="EFJ00964.1"/>
    <property type="molecule type" value="Genomic_DNA"/>
</dbReference>
<dbReference type="STRING" id="578458.D8PW24"/>
<keyword evidence="4" id="KW-1185">Reference proteome</keyword>
<keyword evidence="1" id="KW-0732">Signal</keyword>
<evidence type="ECO:0000259" key="2">
    <source>
        <dbReference type="Pfam" id="PF00326"/>
    </source>
</evidence>
<dbReference type="GO" id="GO:0006508">
    <property type="term" value="P:proteolysis"/>
    <property type="evidence" value="ECO:0007669"/>
    <property type="project" value="InterPro"/>
</dbReference>
<sequence>MASDNATPQPTLSTTWDVLGPFPIHAREQHLLSPSFPLDLRNEPCVDPDAIYPSSYADNGTISWSTTTLSADGSLKVSFPNIRWQALRATEGWAALQHHALLHGTLTVPEDATHHRLLVSLIQGAYFTILPRGRLGLEPQWYAGNIYDLSASQPQSVPIEPGEYDIWVAGDYEIRLFGDPGDGVPIQSLRLTVELESIAEPSVQAVPTHHVYPDFLDGLAFGEAIGFGVRSIAGWWSVADVALKTSVSGLSLTLVLPNATLAPSQTRIIPIRLSQTEPLPTDSAHDRELYGPLTAETVTLSFSIPITKTGKYIKGTYLYSGTMPTAFYAIPPASSDLALQGPVLLALHGAGVDIFSTTFWQDALPRVEKHWTVVPSGRTSWVRFPCLFLLSPFKSFFLLSFIFFGLDWHGSSALDAWRSFDALVDIVKARNIAVRTNPIAVDAKPKALLVGHSNGGQGAWYLASRFPDRVIGVVAAAAYIKSQAYVSLGMGRGAHYADPALNGILDASFAADDNDLFLTNLADIPIYAIHGGADENVPVWHTRELVSTLKTLNPKADVTYREDPGQPHWYDGIFDERVDAFIDRVLSSPTALAAPASPYSKAIERFTLTVASPTESGTLHGWAVEELAVPGRLAKLSVARTIPGRVDVKTQNVAAFTVDKDVFEHLREVTINGKEVELRGLAKGTMRARFSFKNKEWDQDDEHHPRQPLRAQSILSTAHGPIKVSVPSLAPDSPELSLALRIVHDLDTYHKLDAEIIEGRPNDRSSLVAIQVGKPSDAYCRLLEDDSAVLLPRADGVCFRGKKEHRVHKPGTGVIALDPNVVDGRTKIYLYAADVAGLERLGRLFPIRTGVKVPGWMVVGPEMDTKSSGGILGAGFFGTGGEWNVGMSWFSE</sequence>
<dbReference type="VEuPathDB" id="FungiDB:SCHCODRAFT_02607057"/>
<dbReference type="PANTHER" id="PTHR43037:SF4">
    <property type="entry name" value="PEPTIDASE S9 PROLYL OLIGOPEPTIDASE CATALYTIC DOMAIN-CONTAINING PROTEIN"/>
    <property type="match status" value="1"/>
</dbReference>
<organism evidence="4">
    <name type="scientific">Schizophyllum commune (strain H4-8 / FGSC 9210)</name>
    <name type="common">Split gill fungus</name>
    <dbReference type="NCBI Taxonomy" id="578458"/>
    <lineage>
        <taxon>Eukaryota</taxon>
        <taxon>Fungi</taxon>
        <taxon>Dikarya</taxon>
        <taxon>Basidiomycota</taxon>
        <taxon>Agaricomycotina</taxon>
        <taxon>Agaricomycetes</taxon>
        <taxon>Agaricomycetidae</taxon>
        <taxon>Agaricales</taxon>
        <taxon>Schizophyllaceae</taxon>
        <taxon>Schizophyllum</taxon>
    </lineage>
</organism>
<proteinExistence type="predicted"/>
<dbReference type="InterPro" id="IPR029058">
    <property type="entry name" value="AB_hydrolase_fold"/>
</dbReference>
<accession>D8PW24</accession>
<dbReference type="Pfam" id="PF00326">
    <property type="entry name" value="Peptidase_S9"/>
    <property type="match status" value="1"/>
</dbReference>
<dbReference type="Gene3D" id="3.40.50.1820">
    <property type="entry name" value="alpha/beta hydrolase"/>
    <property type="match status" value="1"/>
</dbReference>
<dbReference type="HOGENOM" id="CLU_014627_0_0_1"/>
<dbReference type="OMA" id="HAREQHF"/>
<protein>
    <recommendedName>
        <fullName evidence="2">Peptidase S9 prolyl oligopeptidase catalytic domain-containing protein</fullName>
    </recommendedName>
</protein>
<evidence type="ECO:0000313" key="3">
    <source>
        <dbReference type="EMBL" id="EFJ00964.1"/>
    </source>
</evidence>
<dbReference type="PANTHER" id="PTHR43037">
    <property type="entry name" value="UNNAMED PRODUCT-RELATED"/>
    <property type="match status" value="1"/>
</dbReference>
<dbReference type="eggNOG" id="ENOG502QS8J">
    <property type="taxonomic scope" value="Eukaryota"/>
</dbReference>
<dbReference type="InParanoid" id="D8PW24"/>
<dbReference type="Proteomes" id="UP000007431">
    <property type="component" value="Unassembled WGS sequence"/>
</dbReference>
<dbReference type="SUPFAM" id="SSF53474">
    <property type="entry name" value="alpha/beta-Hydrolases"/>
    <property type="match status" value="1"/>
</dbReference>